<comment type="subcellular location">
    <subcellularLocation>
        <location evidence="1">Cell outer membrane</location>
    </subcellularLocation>
</comment>
<gene>
    <name evidence="7" type="ORF">EKD16_06840</name>
</gene>
<feature type="compositionally biased region" description="Low complexity" evidence="5">
    <location>
        <begin position="73"/>
        <end position="83"/>
    </location>
</feature>
<feature type="compositionally biased region" description="Basic and acidic residues" evidence="5">
    <location>
        <begin position="41"/>
        <end position="51"/>
    </location>
</feature>
<dbReference type="InterPro" id="IPR006665">
    <property type="entry name" value="OmpA-like"/>
</dbReference>
<feature type="domain" description="OmpA-like" evidence="6">
    <location>
        <begin position="241"/>
        <end position="357"/>
    </location>
</feature>
<dbReference type="Pfam" id="PF00691">
    <property type="entry name" value="OmpA"/>
    <property type="match status" value="1"/>
</dbReference>
<evidence type="ECO:0000256" key="4">
    <source>
        <dbReference type="PROSITE-ProRule" id="PRU00473"/>
    </source>
</evidence>
<feature type="region of interest" description="Disordered" evidence="5">
    <location>
        <begin position="276"/>
        <end position="307"/>
    </location>
</feature>
<dbReference type="RefSeq" id="WP_242677266.1">
    <property type="nucleotide sequence ID" value="NZ_CP036455.1"/>
</dbReference>
<keyword evidence="8" id="KW-1185">Reference proteome</keyword>
<dbReference type="InterPro" id="IPR006664">
    <property type="entry name" value="OMP_bac"/>
</dbReference>
<dbReference type="CDD" id="cd07185">
    <property type="entry name" value="OmpA_C-like"/>
    <property type="match status" value="1"/>
</dbReference>
<evidence type="ECO:0000259" key="6">
    <source>
        <dbReference type="PROSITE" id="PS51123"/>
    </source>
</evidence>
<feature type="region of interest" description="Disordered" evidence="5">
    <location>
        <begin position="40"/>
        <end position="83"/>
    </location>
</feature>
<evidence type="ECO:0000256" key="3">
    <source>
        <dbReference type="ARBA" id="ARBA00023237"/>
    </source>
</evidence>
<feature type="region of interest" description="Disordered" evidence="5">
    <location>
        <begin position="325"/>
        <end position="357"/>
    </location>
</feature>
<dbReference type="PANTHER" id="PTHR30329">
    <property type="entry name" value="STATOR ELEMENT OF FLAGELLAR MOTOR COMPLEX"/>
    <property type="match status" value="1"/>
</dbReference>
<reference evidence="7 8" key="1">
    <citation type="submission" date="2019-02" db="EMBL/GenBank/DDBJ databases">
        <authorList>
            <person name="Khodamoradi S."/>
            <person name="Hahnke R.L."/>
            <person name="Kaempfer P."/>
            <person name="Schumann P."/>
            <person name="Rohde M."/>
            <person name="Steinert M."/>
            <person name="Luzhetskyy A."/>
            <person name="Wink J."/>
            <person name="Ruckert C."/>
        </authorList>
    </citation>
    <scope>NUCLEOTIDE SEQUENCE [LARGE SCALE GENOMIC DNA]</scope>
    <source>
        <strain evidence="7 8">M2</strain>
    </source>
</reference>
<keyword evidence="2 4" id="KW-0472">Membrane</keyword>
<dbReference type="AlphaFoldDB" id="A0A4P6PYD0"/>
<accession>A0A4P6PYD0</accession>
<keyword evidence="3" id="KW-0998">Cell outer membrane</keyword>
<evidence type="ECO:0000313" key="7">
    <source>
        <dbReference type="EMBL" id="QBI53165.1"/>
    </source>
</evidence>
<dbReference type="PROSITE" id="PS51123">
    <property type="entry name" value="OMPA_2"/>
    <property type="match status" value="1"/>
</dbReference>
<dbReference type="PANTHER" id="PTHR30329:SF21">
    <property type="entry name" value="LIPOPROTEIN YIAD-RELATED"/>
    <property type="match status" value="1"/>
</dbReference>
<dbReference type="PRINTS" id="PR01021">
    <property type="entry name" value="OMPADOMAIN"/>
</dbReference>
<feature type="compositionally biased region" description="Polar residues" evidence="5">
    <location>
        <begin position="291"/>
        <end position="302"/>
    </location>
</feature>
<dbReference type="GO" id="GO:0009279">
    <property type="term" value="C:cell outer membrane"/>
    <property type="evidence" value="ECO:0007669"/>
    <property type="project" value="UniProtKB-SubCell"/>
</dbReference>
<dbReference type="InterPro" id="IPR036737">
    <property type="entry name" value="OmpA-like_sf"/>
</dbReference>
<dbReference type="SUPFAM" id="SSF103088">
    <property type="entry name" value="OmpA-like"/>
    <property type="match status" value="1"/>
</dbReference>
<evidence type="ECO:0000313" key="8">
    <source>
        <dbReference type="Proteomes" id="UP000292235"/>
    </source>
</evidence>
<name>A0A4P6PYD0_9ACTN</name>
<protein>
    <submittedName>
        <fullName evidence="7">Outer membrane protein Omp38</fullName>
    </submittedName>
</protein>
<dbReference type="InterPro" id="IPR050330">
    <property type="entry name" value="Bact_OuterMem_StrucFunc"/>
</dbReference>
<dbReference type="EMBL" id="CP036455">
    <property type="protein sequence ID" value="QBI53165.1"/>
    <property type="molecule type" value="Genomic_DNA"/>
</dbReference>
<evidence type="ECO:0000256" key="1">
    <source>
        <dbReference type="ARBA" id="ARBA00004442"/>
    </source>
</evidence>
<dbReference type="Proteomes" id="UP000292235">
    <property type="component" value="Chromosome"/>
</dbReference>
<proteinExistence type="predicted"/>
<evidence type="ECO:0000256" key="5">
    <source>
        <dbReference type="SAM" id="MobiDB-lite"/>
    </source>
</evidence>
<sequence>MKKQESRAGNRPLRPLRTRFPLFPSVLILVIALLTSCVTSGDERGTDENHEQPTSPPLQSGAPPSPSRNPIVGSTTTTSTAAGDSMRIDIHGLNRQKNTAVVLELSIRNLGSEEAGIPNPPREGEGSADFQPFFLIDGKNRKKHLPMLYANGECYCSNWEKLELDGGETLSAWVAFPAPPDKVDSMIFGSAIAPPILDIPVKQRTARSEHSATSDLAPSKIWNLRSIENELADGTVREETGDEVSISLSTDVLFDLNEATLSTTAREKLKQVANEIDDASDSSIKIDGHTDSSGTDSINNPLSHERASAVEESLASLVSRSNVEFEVEGHGSDQPIATNETKEGRKKNRRVTITFAR</sequence>
<dbReference type="KEGG" id="strr:EKD16_06840"/>
<dbReference type="Gene3D" id="3.30.1330.60">
    <property type="entry name" value="OmpA-like domain"/>
    <property type="match status" value="1"/>
</dbReference>
<organism evidence="7 8">
    <name type="scientific">Streptomonospora litoralis</name>
    <dbReference type="NCBI Taxonomy" id="2498135"/>
    <lineage>
        <taxon>Bacteria</taxon>
        <taxon>Bacillati</taxon>
        <taxon>Actinomycetota</taxon>
        <taxon>Actinomycetes</taxon>
        <taxon>Streptosporangiales</taxon>
        <taxon>Nocardiopsidaceae</taxon>
        <taxon>Streptomonospora</taxon>
    </lineage>
</organism>
<evidence type="ECO:0000256" key="2">
    <source>
        <dbReference type="ARBA" id="ARBA00023136"/>
    </source>
</evidence>